<keyword evidence="6" id="KW-1185">Reference proteome</keyword>
<dbReference type="AlphaFoldDB" id="A0A512N501"/>
<evidence type="ECO:0000256" key="3">
    <source>
        <dbReference type="ARBA" id="ARBA00023194"/>
    </source>
</evidence>
<keyword evidence="2" id="KW-0560">Oxidoreductase</keyword>
<comment type="cofactor">
    <cofactor evidence="1">
        <name>Fe(2+)</name>
        <dbReference type="ChEBI" id="CHEBI:29033"/>
    </cofactor>
</comment>
<dbReference type="Proteomes" id="UP000321058">
    <property type="component" value="Unassembled WGS sequence"/>
</dbReference>
<accession>A0A512N501</accession>
<reference evidence="5 6" key="1">
    <citation type="submission" date="2019-07" db="EMBL/GenBank/DDBJ databases">
        <title>Whole genome shotgun sequence of Reyranella soli NBRC 108950.</title>
        <authorList>
            <person name="Hosoyama A."/>
            <person name="Uohara A."/>
            <person name="Ohji S."/>
            <person name="Ichikawa N."/>
        </authorList>
    </citation>
    <scope>NUCLEOTIDE SEQUENCE [LARGE SCALE GENOMIC DNA]</scope>
    <source>
        <strain evidence="5 6">NBRC 108950</strain>
    </source>
</reference>
<organism evidence="5 6">
    <name type="scientific">Reyranella soli</name>
    <dbReference type="NCBI Taxonomy" id="1230389"/>
    <lineage>
        <taxon>Bacteria</taxon>
        <taxon>Pseudomonadati</taxon>
        <taxon>Pseudomonadota</taxon>
        <taxon>Alphaproteobacteria</taxon>
        <taxon>Hyphomicrobiales</taxon>
        <taxon>Reyranellaceae</taxon>
        <taxon>Reyranella</taxon>
    </lineage>
</organism>
<dbReference type="SUPFAM" id="SSF51197">
    <property type="entry name" value="Clavaminate synthase-like"/>
    <property type="match status" value="1"/>
</dbReference>
<proteinExistence type="predicted"/>
<evidence type="ECO:0000313" key="6">
    <source>
        <dbReference type="Proteomes" id="UP000321058"/>
    </source>
</evidence>
<dbReference type="InterPro" id="IPR050411">
    <property type="entry name" value="AlphaKG_dependent_hydroxylases"/>
</dbReference>
<keyword evidence="3" id="KW-0045">Antibiotic biosynthesis</keyword>
<sequence>MNPLQTVRSAAAWKGSSFDFRANALRSFSAAHLEEIDAGLETYEHRDRGDLLDIGPASFPLPTVGPLMQTLLHDLRYGSGVILLRGLPRERYSHEQLAKIYFALGTHLGVAVPQSHQGELLGSVIDVSDADAGVRGYQAGGRQSFHTDGTACDIVSLMCLQAARSGGDSRIVSAVAVHNALVERRPDLAKVFYDGFVYRLMDNDSAAIGVPPTTPHPVQVFARDDGDFFCNLNGGDIRRAVERGDVELTDLQIEAYDEFQRVANSEEFYLDMSIGEGDIQFLNNRTLLHGRLSYEDHDEVARRRYMLRLWLEAPDWPKRPARQVVMSFERARRSLARRNPRLEMPASFVAAKQAELSAKRRAGSDPPRLRPYQNLSMRDFAMSVRTSRP</sequence>
<comment type="caution">
    <text evidence="5">The sequence shown here is derived from an EMBL/GenBank/DDBJ whole genome shotgun (WGS) entry which is preliminary data.</text>
</comment>
<dbReference type="InterPro" id="IPR003819">
    <property type="entry name" value="TauD/TfdA-like"/>
</dbReference>
<evidence type="ECO:0000313" key="5">
    <source>
        <dbReference type="EMBL" id="GEP54074.1"/>
    </source>
</evidence>
<dbReference type="GO" id="GO:0016706">
    <property type="term" value="F:2-oxoglutarate-dependent dioxygenase activity"/>
    <property type="evidence" value="ECO:0007669"/>
    <property type="project" value="UniProtKB-ARBA"/>
</dbReference>
<name>A0A512N501_9HYPH</name>
<dbReference type="Gene3D" id="3.60.130.10">
    <property type="entry name" value="Clavaminate synthase-like"/>
    <property type="match status" value="1"/>
</dbReference>
<protein>
    <recommendedName>
        <fullName evidence="4">TauD/TfdA-like domain-containing protein</fullName>
    </recommendedName>
</protein>
<dbReference type="PANTHER" id="PTHR10696:SF56">
    <property type="entry name" value="TAUD_TFDA-LIKE DOMAIN-CONTAINING PROTEIN"/>
    <property type="match status" value="1"/>
</dbReference>
<gene>
    <name evidence="5" type="ORF">RSO01_12400</name>
</gene>
<evidence type="ECO:0000259" key="4">
    <source>
        <dbReference type="Pfam" id="PF02668"/>
    </source>
</evidence>
<dbReference type="RefSeq" id="WP_147147281.1">
    <property type="nucleotide sequence ID" value="NZ_BKAJ01000021.1"/>
</dbReference>
<dbReference type="PANTHER" id="PTHR10696">
    <property type="entry name" value="GAMMA-BUTYROBETAINE HYDROXYLASE-RELATED"/>
    <property type="match status" value="1"/>
</dbReference>
<evidence type="ECO:0000256" key="2">
    <source>
        <dbReference type="ARBA" id="ARBA00023002"/>
    </source>
</evidence>
<dbReference type="OrthoDB" id="5491415at2"/>
<dbReference type="GO" id="GO:0017000">
    <property type="term" value="P:antibiotic biosynthetic process"/>
    <property type="evidence" value="ECO:0007669"/>
    <property type="project" value="UniProtKB-KW"/>
</dbReference>
<evidence type="ECO:0000256" key="1">
    <source>
        <dbReference type="ARBA" id="ARBA00001954"/>
    </source>
</evidence>
<dbReference type="Pfam" id="PF02668">
    <property type="entry name" value="TauD"/>
    <property type="match status" value="1"/>
</dbReference>
<dbReference type="EMBL" id="BKAJ01000021">
    <property type="protein sequence ID" value="GEP54074.1"/>
    <property type="molecule type" value="Genomic_DNA"/>
</dbReference>
<dbReference type="InterPro" id="IPR042098">
    <property type="entry name" value="TauD-like_sf"/>
</dbReference>
<feature type="domain" description="TauD/TfdA-like" evidence="4">
    <location>
        <begin position="54"/>
        <end position="310"/>
    </location>
</feature>